<name>A0A6V8KPX3_9ACTN</name>
<protein>
    <submittedName>
        <fullName evidence="1">Uncharacterized protein</fullName>
    </submittedName>
</protein>
<dbReference type="RefSeq" id="WP_173068704.1">
    <property type="nucleotide sequence ID" value="NZ_BAABGO010000004.1"/>
</dbReference>
<comment type="caution">
    <text evidence="1">The sequence shown here is derived from an EMBL/GenBank/DDBJ whole genome shotgun (WGS) entry which is preliminary data.</text>
</comment>
<dbReference type="Proteomes" id="UP000482800">
    <property type="component" value="Unassembled WGS sequence"/>
</dbReference>
<sequence length="253" mass="27456">MPITSVAGLLSASEAARCAVVVEQKGDDPVEYRERVMAGLVLHRAIARGRSCDFVVVGGAGGDAPPEAIREWCAGSDAEPVICHESRNTRDKAESIARFAAERRTTAVIQVTALYHSLRAYLTTVAALRDSGAAVPVLNYVSDADDVASIHACVLDEIFLAKELDDRLGFGLEPDAYTAYLQASREMRATPGHRTYLARRHGEARRLVAYSEIGKGHLVTGLPTKEILNSYLPWTIGAKQPCHLDVSADRQAW</sequence>
<reference evidence="1 2" key="2">
    <citation type="submission" date="2020-03" db="EMBL/GenBank/DDBJ databases">
        <authorList>
            <person name="Ichikawa N."/>
            <person name="Kimura A."/>
            <person name="Kitahashi Y."/>
            <person name="Uohara A."/>
        </authorList>
    </citation>
    <scope>NUCLEOTIDE SEQUENCE [LARGE SCALE GENOMIC DNA]</scope>
    <source>
        <strain evidence="1 2">NBRC 108639</strain>
    </source>
</reference>
<proteinExistence type="predicted"/>
<dbReference type="EMBL" id="BLPF01000003">
    <property type="protein sequence ID" value="GFJ84648.1"/>
    <property type="molecule type" value="Genomic_DNA"/>
</dbReference>
<dbReference type="AlphaFoldDB" id="A0A6V8KPX3"/>
<gene>
    <name evidence="1" type="ORF">Phou_088280</name>
</gene>
<organism evidence="1 2">
    <name type="scientific">Phytohabitans houttuyneae</name>
    <dbReference type="NCBI Taxonomy" id="1076126"/>
    <lineage>
        <taxon>Bacteria</taxon>
        <taxon>Bacillati</taxon>
        <taxon>Actinomycetota</taxon>
        <taxon>Actinomycetes</taxon>
        <taxon>Micromonosporales</taxon>
        <taxon>Micromonosporaceae</taxon>
    </lineage>
</organism>
<evidence type="ECO:0000313" key="2">
    <source>
        <dbReference type="Proteomes" id="UP000482800"/>
    </source>
</evidence>
<keyword evidence="2" id="KW-1185">Reference proteome</keyword>
<accession>A0A6V8KPX3</accession>
<reference evidence="1 2" key="1">
    <citation type="submission" date="2020-03" db="EMBL/GenBank/DDBJ databases">
        <title>Whole genome shotgun sequence of Phytohabitans houttuyneae NBRC 108639.</title>
        <authorList>
            <person name="Komaki H."/>
            <person name="Tamura T."/>
        </authorList>
    </citation>
    <scope>NUCLEOTIDE SEQUENCE [LARGE SCALE GENOMIC DNA]</scope>
    <source>
        <strain evidence="1 2">NBRC 108639</strain>
    </source>
</reference>
<evidence type="ECO:0000313" key="1">
    <source>
        <dbReference type="EMBL" id="GFJ84648.1"/>
    </source>
</evidence>